<dbReference type="InterPro" id="IPR011990">
    <property type="entry name" value="TPR-like_helical_dom_sf"/>
</dbReference>
<reference evidence="1" key="1">
    <citation type="submission" date="2018-12" db="EMBL/GenBank/DDBJ databases">
        <title>Novel natural products biosynthetic potential of the class Ktedonobacteria.</title>
        <authorList>
            <person name="Zheng Y."/>
            <person name="Saitou A."/>
            <person name="Wang C.M."/>
            <person name="Toyoda A."/>
            <person name="Minakuchi Y."/>
            <person name="Sekiguchi Y."/>
            <person name="Ueda K."/>
            <person name="Takano H."/>
            <person name="Sakai Y."/>
            <person name="Yokota A."/>
            <person name="Yabe S."/>
        </authorList>
    </citation>
    <scope>NUCLEOTIDE SEQUENCE</scope>
    <source>
        <strain evidence="1">COM3</strain>
    </source>
</reference>
<organism evidence="1">
    <name type="scientific">Thermosporothrix sp. COM3</name>
    <dbReference type="NCBI Taxonomy" id="2490863"/>
    <lineage>
        <taxon>Bacteria</taxon>
        <taxon>Bacillati</taxon>
        <taxon>Chloroflexota</taxon>
        <taxon>Ktedonobacteria</taxon>
        <taxon>Ktedonobacterales</taxon>
        <taxon>Thermosporotrichaceae</taxon>
        <taxon>Thermosporothrix</taxon>
    </lineage>
</organism>
<name>A0A455SY12_9CHLR</name>
<evidence type="ECO:0008006" key="2">
    <source>
        <dbReference type="Google" id="ProtNLM"/>
    </source>
</evidence>
<protein>
    <recommendedName>
        <fullName evidence="2">MalT-like TPR region domain-containing protein</fullName>
    </recommendedName>
</protein>
<accession>A0A455SY12</accession>
<dbReference type="SUPFAM" id="SSF48452">
    <property type="entry name" value="TPR-like"/>
    <property type="match status" value="1"/>
</dbReference>
<proteinExistence type="predicted"/>
<evidence type="ECO:0000313" key="1">
    <source>
        <dbReference type="EMBL" id="BBH91782.1"/>
    </source>
</evidence>
<dbReference type="EMBL" id="AP019376">
    <property type="protein sequence ID" value="BBH91782.1"/>
    <property type="molecule type" value="Genomic_DNA"/>
</dbReference>
<gene>
    <name evidence="1" type="ORF">KTC_65330</name>
</gene>
<dbReference type="Gene3D" id="1.25.40.10">
    <property type="entry name" value="Tetratricopeptide repeat domain"/>
    <property type="match status" value="1"/>
</dbReference>
<dbReference type="AlphaFoldDB" id="A0A455SY12"/>
<sequence>MRAYQEAKNLYQQQGLPIPEEIEALSQSIQGTGKHPHREDIIKESQALFKMTSDMDRLRRSIIGTTFKASSLSWFVSYEFQTEIIERLAHALAHPFTIDETTIEYFSKRVEHYWKEHNTVAVKAASMLPFVLDDVQKLLPLLESPLLPSIRTQLVHIVAQATLLAGILHFDISAFDRSREYCDLACQAALEINESKMGALALARKSFAWSYDNDQYDKAFQCIEAAKQLVEKEPKQEIAPMWIAAIEAEIHAKRGDYHTCLRTLPVSQDVNSRSAEYSTWAHFDSFALMSYQGACFVQLASLSDVPEHIITDAQRALSQAISHMPTRHLRFPTLAFDLALTSCYRRDIEQARQYINTAYEAIQDRQSAVYVKRFDTLKQILKRSREKKMQELSEYVHSLQL</sequence>